<feature type="coiled-coil region" evidence="1">
    <location>
        <begin position="170"/>
        <end position="197"/>
    </location>
</feature>
<dbReference type="InterPro" id="IPR000048">
    <property type="entry name" value="IQ_motif_EF-hand-BS"/>
</dbReference>
<keyword evidence="1" id="KW-0175">Coiled coil</keyword>
<protein>
    <recommendedName>
        <fullName evidence="5">IQ calmodulin-binding motif family protein</fullName>
    </recommendedName>
</protein>
<dbReference type="Gene3D" id="1.20.5.190">
    <property type="match status" value="1"/>
</dbReference>
<dbReference type="OrthoDB" id="190375at2759"/>
<feature type="compositionally biased region" description="Polar residues" evidence="2">
    <location>
        <begin position="375"/>
        <end position="385"/>
    </location>
</feature>
<accession>A0A1J4JSC9</accession>
<dbReference type="PROSITE" id="PS50096">
    <property type="entry name" value="IQ"/>
    <property type="match status" value="2"/>
</dbReference>
<feature type="coiled-coil region" evidence="1">
    <location>
        <begin position="234"/>
        <end position="261"/>
    </location>
</feature>
<evidence type="ECO:0000256" key="2">
    <source>
        <dbReference type="SAM" id="MobiDB-lite"/>
    </source>
</evidence>
<sequence>MNRTKLPRIIAPASPLCDYFSGNPGSLDFIAMNNHLPNKLTQSSAYNELSYLTETLESLQAENEALIKRLSADPSDFCGSFSTFSDDDSNHQSEFSPGAFQLEQKISGLIQRLEQRDKELVDIMKWVTPNSIKRKPNFIEVEVQKNKRPAFDIVSTSLLVSNDQRKFFKSIEIEHQNKELREMIKCQEEELRLLRARQNLFNSMQLSQSATLKIDQLSKGQQPQRLVDVAPDRISEQDITIQILQRELKSLIKQRRLLTDQRKNRKMFVRNQRIGFRSAVKIQKIMRGFLVRISMKNQKLAATKIQKVFRGWISRHKQTFLLEDENQILSEENNNSLSDEETAKTIHMTPRSEKEIIEEEKNKNNEKQDKEFENGESNQKANHSSVHVHIPSLEIP</sequence>
<evidence type="ECO:0000313" key="4">
    <source>
        <dbReference type="Proteomes" id="UP000179807"/>
    </source>
</evidence>
<evidence type="ECO:0008006" key="5">
    <source>
        <dbReference type="Google" id="ProtNLM"/>
    </source>
</evidence>
<reference evidence="3" key="1">
    <citation type="submission" date="2016-10" db="EMBL/GenBank/DDBJ databases">
        <authorList>
            <person name="Benchimol M."/>
            <person name="Almeida L.G."/>
            <person name="Vasconcelos A.T."/>
            <person name="Perreira-Neves A."/>
            <person name="Rosa I.A."/>
            <person name="Tasca T."/>
            <person name="Bogo M.R."/>
            <person name="de Souza W."/>
        </authorList>
    </citation>
    <scope>NUCLEOTIDE SEQUENCE [LARGE SCALE GENOMIC DNA]</scope>
    <source>
        <strain evidence="3">K</strain>
    </source>
</reference>
<organism evidence="3 4">
    <name type="scientific">Tritrichomonas foetus</name>
    <dbReference type="NCBI Taxonomy" id="1144522"/>
    <lineage>
        <taxon>Eukaryota</taxon>
        <taxon>Metamonada</taxon>
        <taxon>Parabasalia</taxon>
        <taxon>Tritrichomonadida</taxon>
        <taxon>Tritrichomonadidae</taxon>
        <taxon>Tritrichomonas</taxon>
    </lineage>
</organism>
<feature type="compositionally biased region" description="Basic and acidic residues" evidence="2">
    <location>
        <begin position="350"/>
        <end position="373"/>
    </location>
</feature>
<dbReference type="Pfam" id="PF00612">
    <property type="entry name" value="IQ"/>
    <property type="match status" value="2"/>
</dbReference>
<feature type="region of interest" description="Disordered" evidence="2">
    <location>
        <begin position="332"/>
        <end position="396"/>
    </location>
</feature>
<keyword evidence="4" id="KW-1185">Reference proteome</keyword>
<comment type="caution">
    <text evidence="3">The sequence shown here is derived from an EMBL/GenBank/DDBJ whole genome shotgun (WGS) entry which is preliminary data.</text>
</comment>
<dbReference type="Proteomes" id="UP000179807">
    <property type="component" value="Unassembled WGS sequence"/>
</dbReference>
<dbReference type="SMART" id="SM00015">
    <property type="entry name" value="IQ"/>
    <property type="match status" value="2"/>
</dbReference>
<evidence type="ECO:0000256" key="1">
    <source>
        <dbReference type="SAM" id="Coils"/>
    </source>
</evidence>
<proteinExistence type="predicted"/>
<gene>
    <name evidence="3" type="ORF">TRFO_32890</name>
</gene>
<dbReference type="EMBL" id="MLAK01000955">
    <property type="protein sequence ID" value="OHT00436.1"/>
    <property type="molecule type" value="Genomic_DNA"/>
</dbReference>
<dbReference type="AlphaFoldDB" id="A0A1J4JSC9"/>
<dbReference type="RefSeq" id="XP_068353572.1">
    <property type="nucleotide sequence ID" value="XM_068508750.1"/>
</dbReference>
<dbReference type="VEuPathDB" id="TrichDB:TRFO_32890"/>
<evidence type="ECO:0000313" key="3">
    <source>
        <dbReference type="EMBL" id="OHT00436.1"/>
    </source>
</evidence>
<name>A0A1J4JSC9_9EUKA</name>
<dbReference type="GeneID" id="94843454"/>